<keyword evidence="3" id="KW-1185">Reference proteome</keyword>
<reference evidence="2 3" key="1">
    <citation type="journal article" date="2025" name="Microbiol. Resour. Announc.">
        <title>Draft genome sequences for Neonectria magnoliae and Neonectria punicea, canker pathogens of Liriodendron tulipifera and Acer saccharum in West Virginia.</title>
        <authorList>
            <person name="Petronek H.M."/>
            <person name="Kasson M.T."/>
            <person name="Metheny A.M."/>
            <person name="Stauder C.M."/>
            <person name="Lovett B."/>
            <person name="Lynch S.C."/>
            <person name="Garnas J.R."/>
            <person name="Kasson L.R."/>
            <person name="Stajich J.E."/>
        </authorList>
    </citation>
    <scope>NUCLEOTIDE SEQUENCE [LARGE SCALE GENOMIC DNA]</scope>
    <source>
        <strain evidence="2 3">NRRL 64653</strain>
    </source>
</reference>
<gene>
    <name evidence="2" type="ORF">QQX98_002723</name>
</gene>
<name>A0ABR1HHM8_9HYPO</name>
<accession>A0ABR1HHM8</accession>
<feature type="region of interest" description="Disordered" evidence="1">
    <location>
        <begin position="68"/>
        <end position="97"/>
    </location>
</feature>
<proteinExistence type="predicted"/>
<dbReference type="Proteomes" id="UP001498476">
    <property type="component" value="Unassembled WGS sequence"/>
</dbReference>
<evidence type="ECO:0000256" key="1">
    <source>
        <dbReference type="SAM" id="MobiDB-lite"/>
    </source>
</evidence>
<dbReference type="EMBL" id="JAZAVJ010000029">
    <property type="protein sequence ID" value="KAK7420524.1"/>
    <property type="molecule type" value="Genomic_DNA"/>
</dbReference>
<feature type="region of interest" description="Disordered" evidence="1">
    <location>
        <begin position="862"/>
        <end position="883"/>
    </location>
</feature>
<feature type="compositionally biased region" description="Basic residues" evidence="1">
    <location>
        <begin position="571"/>
        <end position="585"/>
    </location>
</feature>
<sequence length="883" mass="97883">MSSGGTGSPEWDNDDLGINFDMIKLSDNQSSVDSLAQPLVTKLQTRGLTYPEKNVVSAIFDEDLVDWGSGSDEPDQDRPSAHIPKRRLNYAGTPSAEDNPRPIAWDDLTWGIKWIILKILDAHHRFAKTVSITLRLTRRQVHEFIAVYVKEYQHWQVYEDKVQKIPWNDLRLYAHESNKTVVDVVHEYRPRLSTDRISQQAIEIGCLFLRNNRLEKYVHELEGWSGVGAVDFLSLNVEGDILQDCLDRRTVKSAIETGVLDLEAFRKRLAPSPDPPVSRPGSPFLGTLKEKLSLGEPEEGTMTLGEDLFSEETIRQIWKKPTKARREPKKVRSTNRLTPKVSARELGKNVQPRHERELNSAVCRQYPDCFRYVDGQLVSTLIEEDRPVKPFRKATEFRQPQAVNEQKNSLRAVTASAQGKPVRVTCRSGQKDPPVKRGRAQAPRAEKPPVIDSQPVVKKANKNDTPKKAQNKGRPAALTAHLPPPAQEPISTLASSMSRISDNLDSHMRPMIENGFSAGYKTIRSSFNTPNNIFSQQNNRTRASFGAHREAAKPVPSEELRDLLSANFVPHAKKPAKKDKTRKARASSTESDDNEPEDVVVREAENDSDYQPNGSRKRKAPKKAAAGSARKNAHSEGHVDGGITGGKQESTPAKRRWSKKGNNESPSQLESPKGSKRSVPRKLLQALCPSRTESNDPHQQSVESGHPLSVTDTGHEMQIPSTPASVKNEPLFGIHRTTLLPGPLNRIDKAFYAWSADEATFAAISSRAHFAERADRIVLPPEGTPSNTAYPTESFKALQSLKREFAGVERGQKASVAQDAKEARFAGCADVAVYAGQAEEAFFALNLAGAGINKGEEPCVRVEEEKGGVADEDTPMPDASSEV</sequence>
<protein>
    <submittedName>
        <fullName evidence="2">Uncharacterized protein</fullName>
    </submittedName>
</protein>
<evidence type="ECO:0000313" key="2">
    <source>
        <dbReference type="EMBL" id="KAK7420524.1"/>
    </source>
</evidence>
<organism evidence="2 3">
    <name type="scientific">Neonectria punicea</name>
    <dbReference type="NCBI Taxonomy" id="979145"/>
    <lineage>
        <taxon>Eukaryota</taxon>
        <taxon>Fungi</taxon>
        <taxon>Dikarya</taxon>
        <taxon>Ascomycota</taxon>
        <taxon>Pezizomycotina</taxon>
        <taxon>Sordariomycetes</taxon>
        <taxon>Hypocreomycetidae</taxon>
        <taxon>Hypocreales</taxon>
        <taxon>Nectriaceae</taxon>
        <taxon>Neonectria</taxon>
    </lineage>
</organism>
<feature type="region of interest" description="Disordered" evidence="1">
    <location>
        <begin position="567"/>
        <end position="712"/>
    </location>
</feature>
<feature type="region of interest" description="Disordered" evidence="1">
    <location>
        <begin position="397"/>
        <end position="485"/>
    </location>
</feature>
<evidence type="ECO:0000313" key="3">
    <source>
        <dbReference type="Proteomes" id="UP001498476"/>
    </source>
</evidence>
<feature type="compositionally biased region" description="Polar residues" evidence="1">
    <location>
        <begin position="401"/>
        <end position="417"/>
    </location>
</feature>
<comment type="caution">
    <text evidence="2">The sequence shown here is derived from an EMBL/GenBank/DDBJ whole genome shotgun (WGS) entry which is preliminary data.</text>
</comment>